<organism evidence="2 3">
    <name type="scientific">Cirrhinus molitorella</name>
    <name type="common">mud carp</name>
    <dbReference type="NCBI Taxonomy" id="172907"/>
    <lineage>
        <taxon>Eukaryota</taxon>
        <taxon>Metazoa</taxon>
        <taxon>Chordata</taxon>
        <taxon>Craniata</taxon>
        <taxon>Vertebrata</taxon>
        <taxon>Euteleostomi</taxon>
        <taxon>Actinopterygii</taxon>
        <taxon>Neopterygii</taxon>
        <taxon>Teleostei</taxon>
        <taxon>Ostariophysi</taxon>
        <taxon>Cypriniformes</taxon>
        <taxon>Cyprinidae</taxon>
        <taxon>Labeoninae</taxon>
        <taxon>Labeonini</taxon>
        <taxon>Cirrhinus</taxon>
    </lineage>
</organism>
<feature type="region of interest" description="Disordered" evidence="1">
    <location>
        <begin position="329"/>
        <end position="371"/>
    </location>
</feature>
<feature type="compositionally biased region" description="Basic and acidic residues" evidence="1">
    <location>
        <begin position="361"/>
        <end position="371"/>
    </location>
</feature>
<evidence type="ECO:0000256" key="1">
    <source>
        <dbReference type="SAM" id="MobiDB-lite"/>
    </source>
</evidence>
<feature type="region of interest" description="Disordered" evidence="1">
    <location>
        <begin position="39"/>
        <end position="70"/>
    </location>
</feature>
<evidence type="ECO:0000313" key="3">
    <source>
        <dbReference type="Proteomes" id="UP001558613"/>
    </source>
</evidence>
<feature type="compositionally biased region" description="Polar residues" evidence="1">
    <location>
        <begin position="344"/>
        <end position="360"/>
    </location>
</feature>
<sequence>MRGDRPPPVSKTGTDCVVMKAARFYEHSFSDAHIKREAANNRGVTHPGRLLSNESSSLSLAEKGETGERGCGLRVEKSKTHTSESIPSQERPKLMDHSLSVLHAYGQDIGVKDSIRETEQMEVQAYCGQSWPTGLPPVIAASKKEGRKDAAQAAVAILTDEGERVEALDTPALSSTHTPEIMEISEITVRELGQPKLMDYFHRHSLFVLHVYGQDIGVEDSIREMEQMEIHRPGLAGGRAVPEGVTPVIQRKVDCSKTFHRSSRSDEEESSQDFELDKWILRDEWPSASDGRGEKEVELTAMLQEMRQENADLRRQASQIPDIISTLQEMRHQNAIGEPRDPTNVPSDSSTTDKANNAVNSHERTARSYSG</sequence>
<keyword evidence="3" id="KW-1185">Reference proteome</keyword>
<dbReference type="EMBL" id="JAYMGO010000025">
    <property type="protein sequence ID" value="KAL1248016.1"/>
    <property type="molecule type" value="Genomic_DNA"/>
</dbReference>
<proteinExistence type="predicted"/>
<accession>A0ABR3L533</accession>
<protein>
    <submittedName>
        <fullName evidence="2">Uncharacterized protein</fullName>
    </submittedName>
</protein>
<name>A0ABR3L533_9TELE</name>
<comment type="caution">
    <text evidence="2">The sequence shown here is derived from an EMBL/GenBank/DDBJ whole genome shotgun (WGS) entry which is preliminary data.</text>
</comment>
<evidence type="ECO:0000313" key="2">
    <source>
        <dbReference type="EMBL" id="KAL1248016.1"/>
    </source>
</evidence>
<reference evidence="2 3" key="1">
    <citation type="submission" date="2023-09" db="EMBL/GenBank/DDBJ databases">
        <authorList>
            <person name="Wang M."/>
        </authorList>
    </citation>
    <scope>NUCLEOTIDE SEQUENCE [LARGE SCALE GENOMIC DNA]</scope>
    <source>
        <strain evidence="2">GT-2023</strain>
        <tissue evidence="2">Liver</tissue>
    </source>
</reference>
<dbReference type="Proteomes" id="UP001558613">
    <property type="component" value="Unassembled WGS sequence"/>
</dbReference>
<gene>
    <name evidence="2" type="ORF">QQF64_023392</name>
</gene>
<feature type="compositionally biased region" description="Low complexity" evidence="1">
    <location>
        <begin position="50"/>
        <end position="60"/>
    </location>
</feature>